<evidence type="ECO:0000313" key="2">
    <source>
        <dbReference type="EMBL" id="CAJ1397484.1"/>
    </source>
</evidence>
<feature type="region of interest" description="Disordered" evidence="1">
    <location>
        <begin position="60"/>
        <end position="170"/>
    </location>
</feature>
<keyword evidence="3" id="KW-1185">Reference proteome</keyword>
<feature type="compositionally biased region" description="Basic and acidic residues" evidence="1">
    <location>
        <begin position="60"/>
        <end position="75"/>
    </location>
</feature>
<evidence type="ECO:0000313" key="3">
    <source>
        <dbReference type="Proteomes" id="UP001178507"/>
    </source>
</evidence>
<reference evidence="2" key="1">
    <citation type="submission" date="2023-08" db="EMBL/GenBank/DDBJ databases">
        <authorList>
            <person name="Chen Y."/>
            <person name="Shah S."/>
            <person name="Dougan E. K."/>
            <person name="Thang M."/>
            <person name="Chan C."/>
        </authorList>
    </citation>
    <scope>NUCLEOTIDE SEQUENCE</scope>
</reference>
<accession>A0AA36J1P8</accession>
<dbReference type="EMBL" id="CAUJNA010003267">
    <property type="protein sequence ID" value="CAJ1397484.1"/>
    <property type="molecule type" value="Genomic_DNA"/>
</dbReference>
<sequence length="230" mass="26151">MSRFAGVLPERRDPQDRECMTEADHLAFMRRTLARNRVQSAQLEAQKRQQSQILAEEYRQRMEEQAAQRKEERQRTLAQLKARAQASSPTPEPLEAEQDPEVSALLQRRPSLRQRLRVVPSVKSLSKTSRSSSPRKPRVPPAPRPKASQAKEAEVPSAQQPQMPRKEHLRATQHQLLKSCGVVIYKQQMKEHFKRIAEAVEVGYGASAGLQKSILSNLARPVLSERSRAP</sequence>
<comment type="caution">
    <text evidence="2">The sequence shown here is derived from an EMBL/GenBank/DDBJ whole genome shotgun (WGS) entry which is preliminary data.</text>
</comment>
<proteinExistence type="predicted"/>
<evidence type="ECO:0000256" key="1">
    <source>
        <dbReference type="SAM" id="MobiDB-lite"/>
    </source>
</evidence>
<dbReference type="Proteomes" id="UP001178507">
    <property type="component" value="Unassembled WGS sequence"/>
</dbReference>
<protein>
    <submittedName>
        <fullName evidence="2">Uncharacterized protein</fullName>
    </submittedName>
</protein>
<gene>
    <name evidence="2" type="ORF">EVOR1521_LOCUS21490</name>
</gene>
<organism evidence="2 3">
    <name type="scientific">Effrenium voratum</name>
    <dbReference type="NCBI Taxonomy" id="2562239"/>
    <lineage>
        <taxon>Eukaryota</taxon>
        <taxon>Sar</taxon>
        <taxon>Alveolata</taxon>
        <taxon>Dinophyceae</taxon>
        <taxon>Suessiales</taxon>
        <taxon>Symbiodiniaceae</taxon>
        <taxon>Effrenium</taxon>
    </lineage>
</organism>
<name>A0AA36J1P8_9DINO</name>
<dbReference type="AlphaFoldDB" id="A0AA36J1P8"/>
<feature type="compositionally biased region" description="Low complexity" evidence="1">
    <location>
        <begin position="117"/>
        <end position="132"/>
    </location>
</feature>